<gene>
    <name evidence="3" type="primary">cmr6</name>
    <name evidence="3" type="ORF">CH339_14770</name>
</gene>
<evidence type="ECO:0000313" key="3">
    <source>
        <dbReference type="EMBL" id="RAI26247.1"/>
    </source>
</evidence>
<reference evidence="3 4" key="1">
    <citation type="submission" date="2017-07" db="EMBL/GenBank/DDBJ databases">
        <title>Draft Genome Sequences of Select Purple Nonsulfur Bacteria.</title>
        <authorList>
            <person name="Lasarre B."/>
            <person name="Mckinlay J.B."/>
        </authorList>
    </citation>
    <scope>NUCLEOTIDE SEQUENCE [LARGE SCALE GENOMIC DNA]</scope>
    <source>
        <strain evidence="3 4">DSM 11290</strain>
    </source>
</reference>
<sequence>MLPLPGNRKLPDLIGAQAANAGLVFYKFVDKWHEKEGKFGLHDEKKNWINRFVRDGTGLGRAEELAAHCERIERLARALTPDGADIKPVRMETVSRFVTGMGYEHGVENGFVFHHTLGVPFLPASGIKGLMRAFADHWQALGDGGEPDSRDWFERIVDLFGNYGPARKDDHDAKRGVTRDQRAPRMGRLIVFDALPVAPVKCACEVLTPHDGGWRAKGAEPMIDKGAPEVILSPGDWHNPIPIPFLVVEEGQTFLFALGRSRGGTLADLKEGYALLEAALEWIGAGAKTAVGFGQFVNVANAPLAENDRVVISQEHPAPKLRGRTATIATLFPAQGLAKVTLEGGGKGSNQVVKLDLLSRTDEPATDQ</sequence>
<protein>
    <submittedName>
        <fullName evidence="3">Type III-B CRISPR module RAMP protein Cmr6</fullName>
    </submittedName>
</protein>
<evidence type="ECO:0000256" key="1">
    <source>
        <dbReference type="ARBA" id="ARBA00023118"/>
    </source>
</evidence>
<dbReference type="PANTHER" id="PTHR39965">
    <property type="entry name" value="CRISPR SYSTEM CMR SUBUNIT CMR6"/>
    <property type="match status" value="1"/>
</dbReference>
<dbReference type="InterPro" id="IPR010172">
    <property type="entry name" value="CRISPR-assoc_prot_TM1791"/>
</dbReference>
<keyword evidence="1" id="KW-0051">Antiviral defense</keyword>
<dbReference type="NCBIfam" id="TIGR01898">
    <property type="entry name" value="cas_TM1791_cmr6"/>
    <property type="match status" value="1"/>
</dbReference>
<dbReference type="EMBL" id="NPEV01000033">
    <property type="protein sequence ID" value="RAI26247.1"/>
    <property type="molecule type" value="Genomic_DNA"/>
</dbReference>
<dbReference type="PANTHER" id="PTHR39965:SF1">
    <property type="entry name" value="CRISPR SYSTEM CMR SUBUNIT CMR6"/>
    <property type="match status" value="1"/>
</dbReference>
<organism evidence="3 4">
    <name type="scientific">Rhodobium orientis</name>
    <dbReference type="NCBI Taxonomy" id="34017"/>
    <lineage>
        <taxon>Bacteria</taxon>
        <taxon>Pseudomonadati</taxon>
        <taxon>Pseudomonadota</taxon>
        <taxon>Alphaproteobacteria</taxon>
        <taxon>Hyphomicrobiales</taxon>
        <taxon>Rhodobiaceae</taxon>
        <taxon>Rhodobium</taxon>
    </lineage>
</organism>
<keyword evidence="4" id="KW-1185">Reference proteome</keyword>
<accession>A0A327JIL8</accession>
<dbReference type="Pfam" id="PF03787">
    <property type="entry name" value="RAMPs"/>
    <property type="match status" value="1"/>
</dbReference>
<dbReference type="RefSeq" id="WP_111435145.1">
    <property type="nucleotide sequence ID" value="NZ_JACIGG010000006.1"/>
</dbReference>
<evidence type="ECO:0000259" key="2">
    <source>
        <dbReference type="Pfam" id="PF03787"/>
    </source>
</evidence>
<dbReference type="Proteomes" id="UP000249299">
    <property type="component" value="Unassembled WGS sequence"/>
</dbReference>
<proteinExistence type="predicted"/>
<name>A0A327JIL8_9HYPH</name>
<dbReference type="AlphaFoldDB" id="A0A327JIL8"/>
<feature type="domain" description="CRISPR type III-associated protein" evidence="2">
    <location>
        <begin position="91"/>
        <end position="296"/>
    </location>
</feature>
<dbReference type="GO" id="GO:0051607">
    <property type="term" value="P:defense response to virus"/>
    <property type="evidence" value="ECO:0007669"/>
    <property type="project" value="UniProtKB-KW"/>
</dbReference>
<evidence type="ECO:0000313" key="4">
    <source>
        <dbReference type="Proteomes" id="UP000249299"/>
    </source>
</evidence>
<dbReference type="InterPro" id="IPR005537">
    <property type="entry name" value="RAMP_III_fam"/>
</dbReference>
<dbReference type="OrthoDB" id="9813956at2"/>
<comment type="caution">
    <text evidence="3">The sequence shown here is derived from an EMBL/GenBank/DDBJ whole genome shotgun (WGS) entry which is preliminary data.</text>
</comment>